<gene>
    <name evidence="2" type="ORF">E3N88_07000</name>
</gene>
<keyword evidence="3" id="KW-1185">Reference proteome</keyword>
<feature type="domain" description="Integrase catalytic" evidence="1">
    <location>
        <begin position="84"/>
        <end position="172"/>
    </location>
</feature>
<reference evidence="2 3" key="1">
    <citation type="submission" date="2019-05" db="EMBL/GenBank/DDBJ databases">
        <title>Mikania micrantha, genome provides insights into the molecular mechanism of rapid growth.</title>
        <authorList>
            <person name="Liu B."/>
        </authorList>
    </citation>
    <scope>NUCLEOTIDE SEQUENCE [LARGE SCALE GENOMIC DNA]</scope>
    <source>
        <strain evidence="2">NLD-2019</strain>
        <tissue evidence="2">Leaf</tissue>
    </source>
</reference>
<dbReference type="Proteomes" id="UP000326396">
    <property type="component" value="Linkage Group LG11"/>
</dbReference>
<dbReference type="PROSITE" id="PS50994">
    <property type="entry name" value="INTEGRASE"/>
    <property type="match status" value="1"/>
</dbReference>
<dbReference type="GO" id="GO:0003676">
    <property type="term" value="F:nucleic acid binding"/>
    <property type="evidence" value="ECO:0007669"/>
    <property type="project" value="InterPro"/>
</dbReference>
<sequence length="172" mass="19999">MYHHQPTSPCRECTYCKRLGHTVEYYNQCKHAGAAVANHTPRACFECGSTDHLIPRCPKLVQWNNETLLGVNAEHQNPYGKLQPLEIPMWKWEHITMDLITKLPKTRNGYDTIWVAVDRLSKSAHFIPIKETYSSKKMAEIYVKEVVSRHGVPVTIVSDRDTRFTSHFWKNF</sequence>
<name>A0A5N6PQ94_9ASTR</name>
<dbReference type="PANTHER" id="PTHR45835">
    <property type="entry name" value="YALI0A06105P"/>
    <property type="match status" value="1"/>
</dbReference>
<dbReference type="EMBL" id="SZYD01000003">
    <property type="protein sequence ID" value="KAD6796104.1"/>
    <property type="molecule type" value="Genomic_DNA"/>
</dbReference>
<organism evidence="2 3">
    <name type="scientific">Mikania micrantha</name>
    <name type="common">bitter vine</name>
    <dbReference type="NCBI Taxonomy" id="192012"/>
    <lineage>
        <taxon>Eukaryota</taxon>
        <taxon>Viridiplantae</taxon>
        <taxon>Streptophyta</taxon>
        <taxon>Embryophyta</taxon>
        <taxon>Tracheophyta</taxon>
        <taxon>Spermatophyta</taxon>
        <taxon>Magnoliopsida</taxon>
        <taxon>eudicotyledons</taxon>
        <taxon>Gunneridae</taxon>
        <taxon>Pentapetalae</taxon>
        <taxon>asterids</taxon>
        <taxon>campanulids</taxon>
        <taxon>Asterales</taxon>
        <taxon>Asteraceae</taxon>
        <taxon>Asteroideae</taxon>
        <taxon>Heliantheae alliance</taxon>
        <taxon>Eupatorieae</taxon>
        <taxon>Mikania</taxon>
    </lineage>
</organism>
<protein>
    <recommendedName>
        <fullName evidence="1">Integrase catalytic domain-containing protein</fullName>
    </recommendedName>
</protein>
<dbReference type="OrthoDB" id="115950at2759"/>
<dbReference type="InterPro" id="IPR001584">
    <property type="entry name" value="Integrase_cat-core"/>
</dbReference>
<dbReference type="SUPFAM" id="SSF53098">
    <property type="entry name" value="Ribonuclease H-like"/>
    <property type="match status" value="1"/>
</dbReference>
<evidence type="ECO:0000259" key="1">
    <source>
        <dbReference type="PROSITE" id="PS50994"/>
    </source>
</evidence>
<dbReference type="PANTHER" id="PTHR45835:SF103">
    <property type="entry name" value="RNA-DIRECTED DNA POLYMERASE"/>
    <property type="match status" value="1"/>
</dbReference>
<dbReference type="InterPro" id="IPR036397">
    <property type="entry name" value="RNaseH_sf"/>
</dbReference>
<dbReference type="Gene3D" id="3.30.420.10">
    <property type="entry name" value="Ribonuclease H-like superfamily/Ribonuclease H"/>
    <property type="match status" value="1"/>
</dbReference>
<dbReference type="GO" id="GO:0015074">
    <property type="term" value="P:DNA integration"/>
    <property type="evidence" value="ECO:0007669"/>
    <property type="project" value="InterPro"/>
</dbReference>
<accession>A0A5N6PQ94</accession>
<dbReference type="AlphaFoldDB" id="A0A5N6PQ94"/>
<dbReference type="InterPro" id="IPR012337">
    <property type="entry name" value="RNaseH-like_sf"/>
</dbReference>
<proteinExistence type="predicted"/>
<evidence type="ECO:0000313" key="2">
    <source>
        <dbReference type="EMBL" id="KAD6796104.1"/>
    </source>
</evidence>
<comment type="caution">
    <text evidence="2">The sequence shown here is derived from an EMBL/GenBank/DDBJ whole genome shotgun (WGS) entry which is preliminary data.</text>
</comment>
<evidence type="ECO:0000313" key="3">
    <source>
        <dbReference type="Proteomes" id="UP000326396"/>
    </source>
</evidence>